<dbReference type="EMBL" id="FOCT01000017">
    <property type="protein sequence ID" value="SEO32959.1"/>
    <property type="molecule type" value="Genomic_DNA"/>
</dbReference>
<feature type="signal peptide" evidence="1">
    <location>
        <begin position="1"/>
        <end position="25"/>
    </location>
</feature>
<reference evidence="2 3" key="1">
    <citation type="submission" date="2016-10" db="EMBL/GenBank/DDBJ databases">
        <authorList>
            <person name="de Groot N.N."/>
        </authorList>
    </citation>
    <scope>NUCLEOTIDE SEQUENCE [LARGE SCALE GENOMIC DNA]</scope>
    <source>
        <strain evidence="2 3">Nl18</strain>
    </source>
</reference>
<protein>
    <submittedName>
        <fullName evidence="2">Uncharacterized protein</fullName>
    </submittedName>
</protein>
<evidence type="ECO:0000313" key="2">
    <source>
        <dbReference type="EMBL" id="SEO32959.1"/>
    </source>
</evidence>
<evidence type="ECO:0000256" key="1">
    <source>
        <dbReference type="SAM" id="SignalP"/>
    </source>
</evidence>
<name>A0A1H8NTP1_9PROT</name>
<accession>A0A1H8NTP1</accession>
<dbReference type="AlphaFoldDB" id="A0A1H8NTP1"/>
<dbReference type="Proteomes" id="UP000183898">
    <property type="component" value="Unassembled WGS sequence"/>
</dbReference>
<keyword evidence="1" id="KW-0732">Signal</keyword>
<evidence type="ECO:0000313" key="3">
    <source>
        <dbReference type="Proteomes" id="UP000183898"/>
    </source>
</evidence>
<proteinExistence type="predicted"/>
<organism evidence="2 3">
    <name type="scientific">Nitrosospira multiformis</name>
    <dbReference type="NCBI Taxonomy" id="1231"/>
    <lineage>
        <taxon>Bacteria</taxon>
        <taxon>Pseudomonadati</taxon>
        <taxon>Pseudomonadota</taxon>
        <taxon>Betaproteobacteria</taxon>
        <taxon>Nitrosomonadales</taxon>
        <taxon>Nitrosomonadaceae</taxon>
        <taxon>Nitrosospira</taxon>
    </lineage>
</organism>
<feature type="chain" id="PRO_5010354266" evidence="1">
    <location>
        <begin position="26"/>
        <end position="55"/>
    </location>
</feature>
<gene>
    <name evidence="2" type="ORF">SAMN05216404_11773</name>
</gene>
<sequence>MGCQRITIIWIGILLLASSAGSVTAEQTKKVVEIAALDSPSGPPQSYSHPTVQQI</sequence>